<dbReference type="RefSeq" id="WP_088275303.1">
    <property type="nucleotide sequence ID" value="NZ_FNVE01000003.1"/>
</dbReference>
<organism evidence="1 2">
    <name type="scientific">Halopseudomonas aestusnigri</name>
    <dbReference type="NCBI Taxonomy" id="857252"/>
    <lineage>
        <taxon>Bacteria</taxon>
        <taxon>Pseudomonadati</taxon>
        <taxon>Pseudomonadota</taxon>
        <taxon>Gammaproteobacteria</taxon>
        <taxon>Pseudomonadales</taxon>
        <taxon>Pseudomonadaceae</taxon>
        <taxon>Halopseudomonas</taxon>
    </lineage>
</organism>
<dbReference type="PANTHER" id="PTHR35564">
    <property type="match status" value="1"/>
</dbReference>
<protein>
    <submittedName>
        <fullName evidence="1">Type VI secretion system protein ImpH</fullName>
    </submittedName>
</protein>
<dbReference type="EMBL" id="FNVE01000003">
    <property type="protein sequence ID" value="SEG11567.1"/>
    <property type="molecule type" value="Genomic_DNA"/>
</dbReference>
<sequence length="340" mass="37801">MGTASGSPAPVLIRLQRDIQHYSLYQALLCLLDQLQQSYPGETPEAHYRRVRFCANPGLGFAARDIEQLQIEHDERGLHFVLQLNLIALSGASSPLPAHQVELALGDDPGCGNVRALFDLCNNRLQRLLLPIWQKYRYYSRFRSGASDRLSSNLLALAGLHNTPESGPLQAHRLLPCLGLISGKAQSADSIAAVLRHYFRSPSITLEQCLPRQVSIPDEQRSALGRNNSTLGHELVLGSHIMSIAGAFRVHLTQLDWNDFHRFLPPGQDHQTLHNLLAFLLRTPLQYDLRLQLQASEVRALHLGSRNTCRLGWTTWLGSPAGDPVILLCSTTKDGLHDCN</sequence>
<dbReference type="Proteomes" id="UP000243518">
    <property type="component" value="Unassembled WGS sequence"/>
</dbReference>
<reference evidence="1 2" key="1">
    <citation type="submission" date="2016-10" db="EMBL/GenBank/DDBJ databases">
        <authorList>
            <person name="Varghese N."/>
            <person name="Submissions S."/>
        </authorList>
    </citation>
    <scope>NUCLEOTIDE SEQUENCE [LARGE SCALE GENOMIC DNA]</scope>
    <source>
        <strain evidence="1 2">CECT 8317</strain>
    </source>
</reference>
<dbReference type="AlphaFoldDB" id="A0AAQ1JPM4"/>
<dbReference type="InterPro" id="IPR010732">
    <property type="entry name" value="T6SS_TssG-like"/>
</dbReference>
<evidence type="ECO:0000313" key="1">
    <source>
        <dbReference type="EMBL" id="SEG11567.1"/>
    </source>
</evidence>
<evidence type="ECO:0000313" key="2">
    <source>
        <dbReference type="Proteomes" id="UP000243518"/>
    </source>
</evidence>
<gene>
    <name evidence="1" type="ORF">SAMN05216586_103254</name>
</gene>
<dbReference type="NCBIfam" id="TIGR03347">
    <property type="entry name" value="VI_chp_1"/>
    <property type="match status" value="1"/>
</dbReference>
<comment type="caution">
    <text evidence="1">The sequence shown here is derived from an EMBL/GenBank/DDBJ whole genome shotgun (WGS) entry which is preliminary data.</text>
</comment>
<accession>A0AAQ1JPM4</accession>
<dbReference type="PANTHER" id="PTHR35564:SF3">
    <property type="entry name" value="TYPE VI SECRETION SYSTEM BASEPLATE SUBUNIT TSSG"/>
    <property type="match status" value="1"/>
</dbReference>
<dbReference type="Pfam" id="PF06996">
    <property type="entry name" value="T6SS_TssG"/>
    <property type="match status" value="1"/>
</dbReference>
<keyword evidence="2" id="KW-1185">Reference proteome</keyword>
<proteinExistence type="predicted"/>
<name>A0AAQ1JPM4_9GAMM</name>